<feature type="domain" description="DinB-like" evidence="1">
    <location>
        <begin position="7"/>
        <end position="154"/>
    </location>
</feature>
<dbReference type="InterPro" id="IPR034660">
    <property type="entry name" value="DinB/YfiT-like"/>
</dbReference>
<dbReference type="InterPro" id="IPR024775">
    <property type="entry name" value="DinB-like"/>
</dbReference>
<protein>
    <submittedName>
        <fullName evidence="2">DinB family protein</fullName>
    </submittedName>
</protein>
<organism evidence="2 3">
    <name type="scientific">Mangrovibacillus cuniculi</name>
    <dbReference type="NCBI Taxonomy" id="2593652"/>
    <lineage>
        <taxon>Bacteria</taxon>
        <taxon>Bacillati</taxon>
        <taxon>Bacillota</taxon>
        <taxon>Bacilli</taxon>
        <taxon>Bacillales</taxon>
        <taxon>Bacillaceae</taxon>
        <taxon>Mangrovibacillus</taxon>
    </lineage>
</organism>
<dbReference type="Pfam" id="PF12867">
    <property type="entry name" value="DinB_2"/>
    <property type="match status" value="1"/>
</dbReference>
<dbReference type="RefSeq" id="WP_239673236.1">
    <property type="nucleotide sequence ID" value="NZ_CP049742.1"/>
</dbReference>
<dbReference type="Proteomes" id="UP000593626">
    <property type="component" value="Chromosome"/>
</dbReference>
<name>A0A7S8C998_9BACI</name>
<dbReference type="KEGG" id="mcui:G8O30_01395"/>
<dbReference type="Gene3D" id="1.20.120.450">
    <property type="entry name" value="dinb family like domain"/>
    <property type="match status" value="1"/>
</dbReference>
<evidence type="ECO:0000259" key="1">
    <source>
        <dbReference type="Pfam" id="PF12867"/>
    </source>
</evidence>
<evidence type="ECO:0000313" key="3">
    <source>
        <dbReference type="Proteomes" id="UP000593626"/>
    </source>
</evidence>
<gene>
    <name evidence="2" type="ORF">G8O30_01395</name>
</gene>
<dbReference type="SUPFAM" id="SSF109854">
    <property type="entry name" value="DinB/YfiT-like putative metalloenzymes"/>
    <property type="match status" value="1"/>
</dbReference>
<sequence>MLGHHELIRESVLDAVKGLTKEQLHYKPKHGGWSIIEITEHMYLMEINIVGIMMHVMQSGEEIEDTNAQIGRTVDRSYKIEAPDQMAPKGEWESYDDIASHFFASRGALQQFLETVDQNLLSKRGFPHPVFGLMSLRQWVEFISYHEERHLNQLDEVLDELGVE</sequence>
<accession>A0A7S8C998</accession>
<keyword evidence="3" id="KW-1185">Reference proteome</keyword>
<reference evidence="2 3" key="1">
    <citation type="submission" date="2019-07" db="EMBL/GenBank/DDBJ databases">
        <title>Genome sequence of 2 isolates from Red Sea Mangroves.</title>
        <authorList>
            <person name="Sefrji F."/>
            <person name="Michoud G."/>
            <person name="Merlino G."/>
            <person name="Daffonchio D."/>
        </authorList>
    </citation>
    <scope>NUCLEOTIDE SEQUENCE [LARGE SCALE GENOMIC DNA]</scope>
    <source>
        <strain evidence="2 3">R1DC41</strain>
    </source>
</reference>
<dbReference type="AlphaFoldDB" id="A0A7S8C998"/>
<dbReference type="EMBL" id="CP049742">
    <property type="protein sequence ID" value="QPC45717.1"/>
    <property type="molecule type" value="Genomic_DNA"/>
</dbReference>
<evidence type="ECO:0000313" key="2">
    <source>
        <dbReference type="EMBL" id="QPC45717.1"/>
    </source>
</evidence>
<proteinExistence type="predicted"/>